<proteinExistence type="predicted"/>
<reference evidence="1 2" key="2">
    <citation type="submission" date="2018-11" db="EMBL/GenBank/DDBJ databases">
        <authorList>
            <consortium name="Pathogen Informatics"/>
        </authorList>
    </citation>
    <scope>NUCLEOTIDE SEQUENCE [LARGE SCALE GENOMIC DNA]</scope>
</reference>
<dbReference type="WBParaSite" id="GPUH_0001390301-mRNA-1">
    <property type="protein sequence ID" value="GPUH_0001390301-mRNA-1"/>
    <property type="gene ID" value="GPUH_0001390301"/>
</dbReference>
<evidence type="ECO:0000313" key="3">
    <source>
        <dbReference type="WBParaSite" id="GPUH_0001390301-mRNA-1"/>
    </source>
</evidence>
<gene>
    <name evidence="1" type="ORF">GPUH_LOCUS13889</name>
</gene>
<accession>A0A183DYU7</accession>
<dbReference type="EMBL" id="UYRT01080679">
    <property type="protein sequence ID" value="VDN23181.1"/>
    <property type="molecule type" value="Genomic_DNA"/>
</dbReference>
<keyword evidence="2" id="KW-1185">Reference proteome</keyword>
<protein>
    <submittedName>
        <fullName evidence="3">Protein kinase domain-containing protein</fullName>
    </submittedName>
</protein>
<evidence type="ECO:0000313" key="1">
    <source>
        <dbReference type="EMBL" id="VDN23181.1"/>
    </source>
</evidence>
<evidence type="ECO:0000313" key="2">
    <source>
        <dbReference type="Proteomes" id="UP000271098"/>
    </source>
</evidence>
<reference evidence="3" key="1">
    <citation type="submission" date="2016-06" db="UniProtKB">
        <authorList>
            <consortium name="WormBaseParasite"/>
        </authorList>
    </citation>
    <scope>IDENTIFICATION</scope>
</reference>
<organism evidence="3">
    <name type="scientific">Gongylonema pulchrum</name>
    <dbReference type="NCBI Taxonomy" id="637853"/>
    <lineage>
        <taxon>Eukaryota</taxon>
        <taxon>Metazoa</taxon>
        <taxon>Ecdysozoa</taxon>
        <taxon>Nematoda</taxon>
        <taxon>Chromadorea</taxon>
        <taxon>Rhabditida</taxon>
        <taxon>Spirurina</taxon>
        <taxon>Spiruromorpha</taxon>
        <taxon>Spiruroidea</taxon>
        <taxon>Gongylonematidae</taxon>
        <taxon>Gongylonema</taxon>
    </lineage>
</organism>
<sequence length="210" mass="23512">MKSDRFFASKVTCLLCRDNHLFIGLYIQQSAIDNIDSKSLIVEFDICTPDKPERPAQLDSLFEECKDYIQQKQTNERIACGKAIKLLSHILADFHQKDGSCVAFDLTEPGSLFANTLQWQTDGNFYPLRTAAYDTSFIAVANKFNTDQLAVVGLGTVLSQIDKYCFLCVFAVHRQSTVAVNNPSWNAPGLPMRSCIFVLNSQIANSRNDP</sequence>
<dbReference type="OrthoDB" id="2162425at2759"/>
<name>A0A183DYU7_9BILA</name>
<dbReference type="Proteomes" id="UP000271098">
    <property type="component" value="Unassembled WGS sequence"/>
</dbReference>
<dbReference type="AlphaFoldDB" id="A0A183DYU7"/>